<sequence length="50" mass="5710">MTFSWQGEKRAHWLGTGHHIHSESVSAQEMSPIGRCPTFEGREDGKKKKE</sequence>
<comment type="caution">
    <text evidence="2">The sequence shown here is derived from an EMBL/GenBank/DDBJ whole genome shotgun (WGS) entry which is preliminary data.</text>
</comment>
<evidence type="ECO:0000313" key="2">
    <source>
        <dbReference type="EMBL" id="GKX64327.1"/>
    </source>
</evidence>
<name>A0ABQ5LN80_9GAMM</name>
<organism evidence="2 3">
    <name type="scientific">Pragia fontium</name>
    <dbReference type="NCBI Taxonomy" id="82985"/>
    <lineage>
        <taxon>Bacteria</taxon>
        <taxon>Pseudomonadati</taxon>
        <taxon>Pseudomonadota</taxon>
        <taxon>Gammaproteobacteria</taxon>
        <taxon>Enterobacterales</taxon>
        <taxon>Budviciaceae</taxon>
        <taxon>Pragia</taxon>
    </lineage>
</organism>
<proteinExistence type="predicted"/>
<feature type="region of interest" description="Disordered" evidence="1">
    <location>
        <begin position="22"/>
        <end position="50"/>
    </location>
</feature>
<dbReference type="EMBL" id="BRLJ01000010">
    <property type="protein sequence ID" value="GKX64327.1"/>
    <property type="molecule type" value="Genomic_DNA"/>
</dbReference>
<gene>
    <name evidence="2" type="ORF">SOASR032_28960</name>
</gene>
<evidence type="ECO:0000256" key="1">
    <source>
        <dbReference type="SAM" id="MobiDB-lite"/>
    </source>
</evidence>
<evidence type="ECO:0000313" key="3">
    <source>
        <dbReference type="Proteomes" id="UP001059610"/>
    </source>
</evidence>
<keyword evidence="3" id="KW-1185">Reference proteome</keyword>
<protein>
    <submittedName>
        <fullName evidence="2">Uncharacterized protein</fullName>
    </submittedName>
</protein>
<feature type="compositionally biased region" description="Basic and acidic residues" evidence="1">
    <location>
        <begin position="40"/>
        <end position="50"/>
    </location>
</feature>
<dbReference type="Proteomes" id="UP001059610">
    <property type="component" value="Unassembled WGS sequence"/>
</dbReference>
<reference evidence="2" key="1">
    <citation type="submission" date="2022-06" db="EMBL/GenBank/DDBJ databases">
        <title>Draft genome sequences of Pragia fontium str. JCM24417.</title>
        <authorList>
            <person name="Wakabayashi Y."/>
            <person name="Kojima K."/>
        </authorList>
    </citation>
    <scope>NUCLEOTIDE SEQUENCE</scope>
    <source>
        <strain evidence="2">JCM 24417</strain>
    </source>
</reference>
<accession>A0ABQ5LN80</accession>